<dbReference type="GO" id="GO:0042802">
    <property type="term" value="F:identical protein binding"/>
    <property type="evidence" value="ECO:0007669"/>
    <property type="project" value="UniProtKB-ARBA"/>
</dbReference>
<dbReference type="FunFam" id="3.30.160.60:FF:001158">
    <property type="entry name" value="zinc finger protein 22"/>
    <property type="match status" value="2"/>
</dbReference>
<dbReference type="GO" id="GO:0010468">
    <property type="term" value="P:regulation of gene expression"/>
    <property type="evidence" value="ECO:0007669"/>
    <property type="project" value="TreeGrafter"/>
</dbReference>
<dbReference type="FunFam" id="3.30.160.60:FF:000966">
    <property type="entry name" value="ZFP90 zinc finger protein"/>
    <property type="match status" value="3"/>
</dbReference>
<organism evidence="15 16">
    <name type="scientific">Parambassis ranga</name>
    <name type="common">Indian glassy fish</name>
    <dbReference type="NCBI Taxonomy" id="210632"/>
    <lineage>
        <taxon>Eukaryota</taxon>
        <taxon>Metazoa</taxon>
        <taxon>Chordata</taxon>
        <taxon>Craniata</taxon>
        <taxon>Vertebrata</taxon>
        <taxon>Euteleostomi</taxon>
        <taxon>Actinopterygii</taxon>
        <taxon>Neopterygii</taxon>
        <taxon>Teleostei</taxon>
        <taxon>Neoteleostei</taxon>
        <taxon>Acanthomorphata</taxon>
        <taxon>Ovalentaria</taxon>
        <taxon>Ambassidae</taxon>
        <taxon>Parambassis</taxon>
    </lineage>
</organism>
<feature type="domain" description="C2H2-type" evidence="14">
    <location>
        <begin position="519"/>
        <end position="546"/>
    </location>
</feature>
<keyword evidence="15" id="KW-1185">Reference proteome</keyword>
<sequence length="616" mass="69816">MATVEFLRGFISERLTAAAAEILGVCEQTIVQYEEELDRQRKLLDTILNPEIKVHRIDLPQQHSCQVEDVLADQQICNQKKNSSLGQEEPEPPQVKEEQQELCINYEEEQHALNEETDSSIVTATYDGPKPNYDMVLSHNAPQVLPQQHDCKEEEILSGQQLCNQEKSSSPDHSEPTVIQYKEEIDHKDTLLNIILIPEMKLHSTDFFQQHNSKVEEVVPDLQLSNKGRSSNLDWEEPEPPQVKDEQQAPCTSYKEEQHVLNELTAAHESNHIKPEPSQAVMVLSHNCPLSTKSLKCRTCGKSFSRQSHLNRHERTHTGEKPFSCTTCGKCFSLKGNLTVHMRTHTGEKPYSCKICGKSFRKNAFLTVHMTTHTGEKPFSCKICGKSFSYNGSLTIHMRTHTGEKPFSCKTCRKSFTKCAALTLHMQTHTGEKPYSCKTCEKRFSRKSHLTLHMRTHTGEKPFSCKTCGKCFSRDDNLTLHMRTHTGEKPYSCKTCGKAFSKSGRLTAHMRTHTGEKPFTCKICGKRFGYDSSLIAHMKTHTGEKPFSCKTCGKSFTTSAFLTLHMRTHTGEKPFSCKTCGKCFSQSWQVIHHMMTHNPYVCKTGELSMGKSFLGS</sequence>
<dbReference type="AlphaFoldDB" id="A0A6P7K4Q9"/>
<feature type="region of interest" description="Disordered" evidence="13">
    <location>
        <begin position="221"/>
        <end position="250"/>
    </location>
</feature>
<feature type="domain" description="C2H2-type" evidence="14">
    <location>
        <begin position="323"/>
        <end position="350"/>
    </location>
</feature>
<dbReference type="PANTHER" id="PTHR16515:SF49">
    <property type="entry name" value="GASTRULA ZINC FINGER PROTEIN XLCGF49.1-LIKE-RELATED"/>
    <property type="match status" value="1"/>
</dbReference>
<keyword evidence="6 12" id="KW-0863">Zinc-finger</keyword>
<dbReference type="PROSITE" id="PS00028">
    <property type="entry name" value="ZINC_FINGER_C2H2_1"/>
    <property type="match status" value="11"/>
</dbReference>
<keyword evidence="5" id="KW-0677">Repeat</keyword>
<evidence type="ECO:0000256" key="4">
    <source>
        <dbReference type="ARBA" id="ARBA00022723"/>
    </source>
</evidence>
<dbReference type="FunFam" id="3.30.160.60:FF:000912">
    <property type="entry name" value="Zinc finger protein 660"/>
    <property type="match status" value="2"/>
</dbReference>
<comment type="similarity">
    <text evidence="3">Belongs to the krueppel C2H2-type zinc-finger protein family.</text>
</comment>
<evidence type="ECO:0000256" key="13">
    <source>
        <dbReference type="SAM" id="MobiDB-lite"/>
    </source>
</evidence>
<keyword evidence="10" id="KW-0804">Transcription</keyword>
<feature type="domain" description="C2H2-type" evidence="14">
    <location>
        <begin position="575"/>
        <end position="597"/>
    </location>
</feature>
<keyword evidence="11" id="KW-0539">Nucleus</keyword>
<dbReference type="GO" id="GO:0008270">
    <property type="term" value="F:zinc ion binding"/>
    <property type="evidence" value="ECO:0007669"/>
    <property type="project" value="UniProtKB-KW"/>
</dbReference>
<dbReference type="PANTHER" id="PTHR16515">
    <property type="entry name" value="PR DOMAIN ZINC FINGER PROTEIN"/>
    <property type="match status" value="1"/>
</dbReference>
<evidence type="ECO:0000256" key="9">
    <source>
        <dbReference type="ARBA" id="ARBA00023125"/>
    </source>
</evidence>
<evidence type="ECO:0000256" key="11">
    <source>
        <dbReference type="ARBA" id="ARBA00023242"/>
    </source>
</evidence>
<dbReference type="InterPro" id="IPR013087">
    <property type="entry name" value="Znf_C2H2_type"/>
</dbReference>
<feature type="domain" description="C2H2-type" evidence="14">
    <location>
        <begin position="491"/>
        <end position="518"/>
    </location>
</feature>
<evidence type="ECO:0000256" key="6">
    <source>
        <dbReference type="ARBA" id="ARBA00022771"/>
    </source>
</evidence>
<dbReference type="GO" id="GO:0003677">
    <property type="term" value="F:DNA binding"/>
    <property type="evidence" value="ECO:0007669"/>
    <property type="project" value="UniProtKB-KW"/>
</dbReference>
<evidence type="ECO:0000256" key="5">
    <source>
        <dbReference type="ARBA" id="ARBA00022737"/>
    </source>
</evidence>
<evidence type="ECO:0000256" key="8">
    <source>
        <dbReference type="ARBA" id="ARBA00023015"/>
    </source>
</evidence>
<feature type="domain" description="C2H2-type" evidence="14">
    <location>
        <begin position="547"/>
        <end position="574"/>
    </location>
</feature>
<evidence type="ECO:0000256" key="7">
    <source>
        <dbReference type="ARBA" id="ARBA00022833"/>
    </source>
</evidence>
<keyword evidence="9" id="KW-0238">DNA-binding</keyword>
<dbReference type="FunFam" id="3.30.160.60:FF:001498">
    <property type="entry name" value="Zinc finger protein 404"/>
    <property type="match status" value="1"/>
</dbReference>
<dbReference type="FunFam" id="3.30.160.60:FF:000110">
    <property type="entry name" value="Zinc finger protein-like"/>
    <property type="match status" value="1"/>
</dbReference>
<feature type="domain" description="C2H2-type" evidence="14">
    <location>
        <begin position="407"/>
        <end position="434"/>
    </location>
</feature>
<keyword evidence="7" id="KW-0862">Zinc</keyword>
<dbReference type="PROSITE" id="PS50157">
    <property type="entry name" value="ZINC_FINGER_C2H2_2"/>
    <property type="match status" value="11"/>
</dbReference>
<protein>
    <submittedName>
        <fullName evidence="16">Zinc finger protein 2 homolog isoform X2</fullName>
    </submittedName>
</protein>
<evidence type="ECO:0000313" key="15">
    <source>
        <dbReference type="Proteomes" id="UP000515145"/>
    </source>
</evidence>
<dbReference type="InterPro" id="IPR036236">
    <property type="entry name" value="Znf_C2H2_sf"/>
</dbReference>
<evidence type="ECO:0000256" key="10">
    <source>
        <dbReference type="ARBA" id="ARBA00023163"/>
    </source>
</evidence>
<proteinExistence type="inferred from homology"/>
<dbReference type="Proteomes" id="UP000515145">
    <property type="component" value="Chromosome 17"/>
</dbReference>
<keyword evidence="8" id="KW-0805">Transcription regulation</keyword>
<feature type="domain" description="C2H2-type" evidence="14">
    <location>
        <begin position="463"/>
        <end position="490"/>
    </location>
</feature>
<dbReference type="GO" id="GO:0045596">
    <property type="term" value="P:negative regulation of cell differentiation"/>
    <property type="evidence" value="ECO:0007669"/>
    <property type="project" value="UniProtKB-ARBA"/>
</dbReference>
<dbReference type="FunFam" id="3.30.160.60:FF:002343">
    <property type="entry name" value="Zinc finger protein 33A"/>
    <property type="match status" value="1"/>
</dbReference>
<feature type="domain" description="C2H2-type" evidence="14">
    <location>
        <begin position="379"/>
        <end position="406"/>
    </location>
</feature>
<evidence type="ECO:0000256" key="12">
    <source>
        <dbReference type="PROSITE-ProRule" id="PRU00042"/>
    </source>
</evidence>
<feature type="domain" description="C2H2-type" evidence="14">
    <location>
        <begin position="351"/>
        <end position="378"/>
    </location>
</feature>
<reference evidence="16" key="1">
    <citation type="submission" date="2025-08" db="UniProtKB">
        <authorList>
            <consortium name="RefSeq"/>
        </authorList>
    </citation>
    <scope>IDENTIFICATION</scope>
</reference>
<comment type="function">
    <text evidence="1">May be involved in transcriptional regulation.</text>
</comment>
<dbReference type="GO" id="GO:0005634">
    <property type="term" value="C:nucleus"/>
    <property type="evidence" value="ECO:0007669"/>
    <property type="project" value="UniProtKB-SubCell"/>
</dbReference>
<dbReference type="GeneID" id="114449308"/>
<dbReference type="InterPro" id="IPR050331">
    <property type="entry name" value="Zinc_finger"/>
</dbReference>
<dbReference type="SMART" id="SM00614">
    <property type="entry name" value="ZnF_BED"/>
    <property type="match status" value="4"/>
</dbReference>
<evidence type="ECO:0000313" key="16">
    <source>
        <dbReference type="RefSeq" id="XP_028282641.1"/>
    </source>
</evidence>
<feature type="compositionally biased region" description="Polar residues" evidence="13">
    <location>
        <begin position="223"/>
        <end position="233"/>
    </location>
</feature>
<feature type="domain" description="C2H2-type" evidence="14">
    <location>
        <begin position="435"/>
        <end position="462"/>
    </location>
</feature>
<gene>
    <name evidence="16" type="primary">LOC114449308</name>
</gene>
<accession>A0A6P7K4Q9</accession>
<dbReference type="Pfam" id="PF00096">
    <property type="entry name" value="zf-C2H2"/>
    <property type="match status" value="11"/>
</dbReference>
<evidence type="ECO:0000256" key="2">
    <source>
        <dbReference type="ARBA" id="ARBA00004123"/>
    </source>
</evidence>
<keyword evidence="4" id="KW-0479">Metal-binding</keyword>
<name>A0A6P7K4Q9_9TELE</name>
<feature type="domain" description="C2H2-type" evidence="14">
    <location>
        <begin position="295"/>
        <end position="322"/>
    </location>
</feature>
<dbReference type="Gene3D" id="3.30.160.60">
    <property type="entry name" value="Classic Zinc Finger"/>
    <property type="match status" value="11"/>
</dbReference>
<dbReference type="SMART" id="SM00355">
    <property type="entry name" value="ZnF_C2H2"/>
    <property type="match status" value="11"/>
</dbReference>
<dbReference type="SUPFAM" id="SSF57667">
    <property type="entry name" value="beta-beta-alpha zinc fingers"/>
    <property type="match status" value="6"/>
</dbReference>
<dbReference type="RefSeq" id="XP_028282641.1">
    <property type="nucleotide sequence ID" value="XM_028426840.1"/>
</dbReference>
<comment type="subcellular location">
    <subcellularLocation>
        <location evidence="2">Nucleus</location>
    </subcellularLocation>
</comment>
<evidence type="ECO:0000256" key="1">
    <source>
        <dbReference type="ARBA" id="ARBA00003767"/>
    </source>
</evidence>
<dbReference type="FunFam" id="3.30.160.60:FF:000508">
    <property type="entry name" value="Myeloid zinc finger 1"/>
    <property type="match status" value="1"/>
</dbReference>
<evidence type="ECO:0000256" key="3">
    <source>
        <dbReference type="ARBA" id="ARBA00006991"/>
    </source>
</evidence>
<evidence type="ECO:0000259" key="14">
    <source>
        <dbReference type="PROSITE" id="PS50157"/>
    </source>
</evidence>